<proteinExistence type="predicted"/>
<keyword evidence="1" id="KW-1133">Transmembrane helix</keyword>
<keyword evidence="1" id="KW-0812">Transmembrane</keyword>
<reference evidence="2" key="1">
    <citation type="submission" date="2021-01" db="EMBL/GenBank/DDBJ databases">
        <authorList>
            <person name="Corre E."/>
            <person name="Pelletier E."/>
            <person name="Niang G."/>
            <person name="Scheremetjew M."/>
            <person name="Finn R."/>
            <person name="Kale V."/>
            <person name="Holt S."/>
            <person name="Cochrane G."/>
            <person name="Meng A."/>
            <person name="Brown T."/>
            <person name="Cohen L."/>
        </authorList>
    </citation>
    <scope>NUCLEOTIDE SEQUENCE</scope>
    <source>
        <strain evidence="2">CCMP 769</strain>
    </source>
</reference>
<name>A0A7S3EBU2_9RHOD</name>
<gene>
    <name evidence="2" type="ORF">RMAR00112_LOCUS11618</name>
</gene>
<accession>A0A7S3EBU2</accession>
<evidence type="ECO:0000313" key="2">
    <source>
        <dbReference type="EMBL" id="CAE0043645.1"/>
    </source>
</evidence>
<organism evidence="2">
    <name type="scientific">Rhodosorus marinus</name>
    <dbReference type="NCBI Taxonomy" id="101924"/>
    <lineage>
        <taxon>Eukaryota</taxon>
        <taxon>Rhodophyta</taxon>
        <taxon>Stylonematophyceae</taxon>
        <taxon>Stylonematales</taxon>
        <taxon>Stylonemataceae</taxon>
        <taxon>Rhodosorus</taxon>
    </lineage>
</organism>
<keyword evidence="1" id="KW-0472">Membrane</keyword>
<feature type="transmembrane region" description="Helical" evidence="1">
    <location>
        <begin position="6"/>
        <end position="39"/>
    </location>
</feature>
<dbReference type="AlphaFoldDB" id="A0A7S3EBU2"/>
<evidence type="ECO:0000256" key="1">
    <source>
        <dbReference type="SAM" id="Phobius"/>
    </source>
</evidence>
<protein>
    <submittedName>
        <fullName evidence="2">Uncharacterized protein</fullName>
    </submittedName>
</protein>
<sequence>MSDEAASGIAAAVFGLVAVVGAQIFLLPVFLGALVTFLVNRQARIRARLSGRTGADVPYFSVGALHIFPLAGMVTAKRLVLVTAGMAITIADLRIQLMWWRNLATRVRTADELKDRTVERKIDLTADVAEKPNQRSLVYVVVSGATVRIVNGRWRSEGTLSDSQSLFTRLSVDVARRMAQMSRQTSGITENNGERDISHFTRLLELVVFDFYFATIMTCDPFETPLIRFSADSCRSTLSLESTTYEEDNYRIVTRLKLRNVGMGVLERKHFAVVAMDDHKGNWDLSKLPDDLARKREMRTRKKWPLRLVLKSKRAAVQYEYEVPGELNSFEGCSNKTFPEHGIFVRLEESLAVLDTEALALVGETIQRMVPRTFAFAESVDDVYETGIHETRTHRAFAFELEIRQGRDDIEPGVGGVFLIVPFVPGKSWEEDDLARVKRDRIRSKLVFASKNPVSLVATFPLLADESGICASHAVLKGENVELLSRGIVDAAMINSENLRIIADSRKGVAWNDPVDTAVSVEFQKTRGLFMMCHVNILTDIAAGGFGFRDPGDPRYFVPGSFSVTLNHSGGYDIGMGCNFENIWNDPDYPRAQEQSDWTYQIVGRDKLRFHFRSRSDRYFALVTTTRWELDVPSSSVYLRGPIRHCFLRDISLDEKVMDFPGILKLRAVLRSHSQKVLEAVDTNDIECTIKPTRFALGSKHLQFLFNWIANHFGETSVVRRAAAQTSSGLAQEGGEDTDWIYYKDRASSRPLPVNPGVATVKINFLDALVTLVGRVDAGWLPKHASVNANGLPNARKFPFVGLQTTAVLLEIESGYSGSTLMMKTDSEVTTFNNGRDYFPSRGGDANNNTLRIDSLLLERLSTFDGNGRESYLAEMSLEVGRISGVLTLPELLALNEFVSTLDSVVFADNKGPDSWVTGLEQLSLLRGHLSPSRFYVSLMSGAVKSSVFIAEVEFDRVLLTKSGLATANWSSTTKILVDNLGYRMLQLHDARSPMVEVEDVERLLDTGREDVVLKPLSIKLMSAFTPEKYSPYYEKLQRDFLRKVDEEKGLLRFLFDSDPSLVRADGLGSRFVKFWKDNGVAAGRDKRTVRSNIEKRVSLLRDNGEEISLSRLRASLAALWIPSLRTPN</sequence>
<dbReference type="EMBL" id="HBHW01015137">
    <property type="protein sequence ID" value="CAE0043645.1"/>
    <property type="molecule type" value="Transcribed_RNA"/>
</dbReference>